<evidence type="ECO:0000313" key="6">
    <source>
        <dbReference type="Proteomes" id="UP001319827"/>
    </source>
</evidence>
<keyword evidence="2" id="KW-0408">Iron</keyword>
<dbReference type="InterPro" id="IPR017900">
    <property type="entry name" value="4Fe4S_Fe_S_CS"/>
</dbReference>
<dbReference type="PROSITE" id="PS00198">
    <property type="entry name" value="4FE4S_FER_1"/>
    <property type="match status" value="2"/>
</dbReference>
<keyword evidence="3" id="KW-0411">Iron-sulfur</keyword>
<protein>
    <submittedName>
        <fullName evidence="5">Hydrogenase</fullName>
    </submittedName>
</protein>
<dbReference type="EMBL" id="AP024355">
    <property type="protein sequence ID" value="BCR04152.1"/>
    <property type="molecule type" value="Genomic_DNA"/>
</dbReference>
<evidence type="ECO:0000313" key="5">
    <source>
        <dbReference type="EMBL" id="BCR04152.1"/>
    </source>
</evidence>
<feature type="domain" description="4Fe-4S ferredoxin-type" evidence="4">
    <location>
        <begin position="284"/>
        <end position="311"/>
    </location>
</feature>
<sequence length="321" mass="35055">MQVFTVASGFAERLVGRLAASFRLLGPVVAGDGVCRLAPLAAWSELSPAALPFIPPKKQLLPPHDLLWESAQGRCRPPVEEASPMVLLGLFPCDLYALDYLDRVFADDRLYQLRNARTLRVGRNCVPGLGCFCPPPSGAPRFDLFFSETELYIGSARGAELLQGFAGELGEAQQRPWPATLTAAQGALSPKDLEAAFAAGQGLPIWRELGERCLSCGACSAVCPTCYCYDVVDQPLPDGRLSRARQWDNCFFRRHALVAGGHNFRPDRSSRLKFRFEHKWLGFGELRGEPSCVGCGRCRRACPVGIDLLDVLHALGGEEPP</sequence>
<accession>A0ABM8HQM9</accession>
<proteinExistence type="predicted"/>
<dbReference type="InterPro" id="IPR017896">
    <property type="entry name" value="4Fe4S_Fe-S-bd"/>
</dbReference>
<keyword evidence="1" id="KW-0479">Metal-binding</keyword>
<evidence type="ECO:0000256" key="1">
    <source>
        <dbReference type="ARBA" id="ARBA00022723"/>
    </source>
</evidence>
<feature type="domain" description="4Fe-4S ferredoxin-type" evidence="4">
    <location>
        <begin position="202"/>
        <end position="234"/>
    </location>
</feature>
<dbReference type="Pfam" id="PF17179">
    <property type="entry name" value="Fer4_22"/>
    <property type="match status" value="1"/>
</dbReference>
<name>A0ABM8HQM9_9BACT</name>
<reference evidence="5 6" key="2">
    <citation type="journal article" date="2021" name="Int. J. Syst. Evol. Microbiol.">
        <title>Isolation and Polyphasic Characterization of Desulfuromonas versatilis sp. Nov., an Electrogenic Bacteria Capable of Versatile Metabolism Isolated from a Graphene Oxide-Reducing Enrichment Culture.</title>
        <authorList>
            <person name="Xie L."/>
            <person name="Yoshida N."/>
            <person name="Ishii S."/>
            <person name="Meng L."/>
        </authorList>
    </citation>
    <scope>NUCLEOTIDE SEQUENCE [LARGE SCALE GENOMIC DNA]</scope>
    <source>
        <strain evidence="5 6">NIT-T3</strain>
    </source>
</reference>
<evidence type="ECO:0000256" key="2">
    <source>
        <dbReference type="ARBA" id="ARBA00023004"/>
    </source>
</evidence>
<dbReference type="Gene3D" id="1.10.1060.10">
    <property type="entry name" value="Alpha-helical ferredoxin"/>
    <property type="match status" value="1"/>
</dbReference>
<gene>
    <name evidence="5" type="ORF">DESUT3_12210</name>
</gene>
<organism evidence="5 6">
    <name type="scientific">Desulfuromonas versatilis</name>
    <dbReference type="NCBI Taxonomy" id="2802975"/>
    <lineage>
        <taxon>Bacteria</taxon>
        <taxon>Pseudomonadati</taxon>
        <taxon>Thermodesulfobacteriota</taxon>
        <taxon>Desulfuromonadia</taxon>
        <taxon>Desulfuromonadales</taxon>
        <taxon>Desulfuromonadaceae</taxon>
        <taxon>Desulfuromonas</taxon>
    </lineage>
</organism>
<dbReference type="PANTHER" id="PTHR40447">
    <property type="entry name" value="ANAEROBIC SULFITE REDUCTASE SUBUNIT A"/>
    <property type="match status" value="1"/>
</dbReference>
<dbReference type="SUPFAM" id="SSF46548">
    <property type="entry name" value="alpha-helical ferredoxin"/>
    <property type="match status" value="1"/>
</dbReference>
<keyword evidence="6" id="KW-1185">Reference proteome</keyword>
<dbReference type="PANTHER" id="PTHR40447:SF1">
    <property type="entry name" value="ANAEROBIC SULFITE REDUCTASE SUBUNIT A"/>
    <property type="match status" value="1"/>
</dbReference>
<dbReference type="InterPro" id="IPR009051">
    <property type="entry name" value="Helical_ferredxn"/>
</dbReference>
<dbReference type="RefSeq" id="WP_221251570.1">
    <property type="nucleotide sequence ID" value="NZ_AP024355.1"/>
</dbReference>
<evidence type="ECO:0000256" key="3">
    <source>
        <dbReference type="ARBA" id="ARBA00023014"/>
    </source>
</evidence>
<evidence type="ECO:0000259" key="4">
    <source>
        <dbReference type="PROSITE" id="PS51379"/>
    </source>
</evidence>
<reference evidence="5 6" key="1">
    <citation type="journal article" date="2016" name="C (Basel)">
        <title>Selective Growth of and Electricity Production by Marine Exoelectrogenic Bacteria in Self-Aggregated Hydrogel of Microbially Reduced Graphene Oxide.</title>
        <authorList>
            <person name="Yoshida N."/>
            <person name="Goto Y."/>
            <person name="Miyata Y."/>
        </authorList>
    </citation>
    <scope>NUCLEOTIDE SEQUENCE [LARGE SCALE GENOMIC DNA]</scope>
    <source>
        <strain evidence="5 6">NIT-T3</strain>
    </source>
</reference>
<dbReference type="Proteomes" id="UP001319827">
    <property type="component" value="Chromosome"/>
</dbReference>
<dbReference type="PROSITE" id="PS51379">
    <property type="entry name" value="4FE4S_FER_2"/>
    <property type="match status" value="2"/>
</dbReference>